<dbReference type="AlphaFoldDB" id="C0QHI2"/>
<dbReference type="HOGENOM" id="CLU_086013_0_0_7"/>
<gene>
    <name evidence="4" type="ordered locus">HRM2_47920</name>
</gene>
<accession>C0QHI2</accession>
<keyword evidence="1" id="KW-0442">Lipid degradation</keyword>
<dbReference type="InterPro" id="IPR000073">
    <property type="entry name" value="AB_hydrolase_1"/>
</dbReference>
<dbReference type="eggNOG" id="COG2267">
    <property type="taxonomic scope" value="Bacteria"/>
</dbReference>
<dbReference type="GO" id="GO:0016042">
    <property type="term" value="P:lipid catabolic process"/>
    <property type="evidence" value="ECO:0007669"/>
    <property type="project" value="UniProtKB-KW"/>
</dbReference>
<dbReference type="EMBL" id="CP001087">
    <property type="protein sequence ID" value="ACN17841.1"/>
    <property type="molecule type" value="Genomic_DNA"/>
</dbReference>
<evidence type="ECO:0000259" key="3">
    <source>
        <dbReference type="Pfam" id="PF00561"/>
    </source>
</evidence>
<dbReference type="InterPro" id="IPR029058">
    <property type="entry name" value="AB_hydrolase_fold"/>
</dbReference>
<dbReference type="Pfam" id="PF00561">
    <property type="entry name" value="Abhydrolase_1"/>
    <property type="match status" value="1"/>
</dbReference>
<feature type="domain" description="AB hydrolase-1" evidence="3">
    <location>
        <begin position="34"/>
        <end position="140"/>
    </location>
</feature>
<dbReference type="KEGG" id="dat:HRM2_47920"/>
<evidence type="ECO:0000256" key="1">
    <source>
        <dbReference type="ARBA" id="ARBA00022963"/>
    </source>
</evidence>
<dbReference type="Proteomes" id="UP000000442">
    <property type="component" value="Chromosome"/>
</dbReference>
<evidence type="ECO:0000313" key="5">
    <source>
        <dbReference type="Proteomes" id="UP000000442"/>
    </source>
</evidence>
<dbReference type="PANTHER" id="PTHR11005">
    <property type="entry name" value="LYSOSOMAL ACID LIPASE-RELATED"/>
    <property type="match status" value="1"/>
</dbReference>
<organism evidence="4 5">
    <name type="scientific">Desulforapulum autotrophicum (strain ATCC 43914 / DSM 3382 / VKM B-1955 / HRM2)</name>
    <name type="common">Desulfobacterium autotrophicum</name>
    <dbReference type="NCBI Taxonomy" id="177437"/>
    <lineage>
        <taxon>Bacteria</taxon>
        <taxon>Pseudomonadati</taxon>
        <taxon>Thermodesulfobacteriota</taxon>
        <taxon>Desulfobacteria</taxon>
        <taxon>Desulfobacterales</taxon>
        <taxon>Desulfobacteraceae</taxon>
        <taxon>Desulforapulum</taxon>
    </lineage>
</organism>
<name>C0QHI2_DESAH</name>
<sequence>MIKNSLPEPIFIHGKSNSQIALYRYANPSSTFFPVILTHGTFSNALICAKIAEFLNDNGFECWIYEWVGHGRSKYGALYPDVEDFAINDVPAVVQAILAKTDKPSCIWVAHSGGGFLPLIYMARNVHQQHKIEAIVGLGSQTSGAGKTWTGKLATRIVPMIIGMIGKVPGPLFGLGPEDEISGFLRQWCQWNRSGQWIGKDGFNYYNAMKQIQIPTLLIAGGSDSIAPPNGCQQLLQSLGSTRKKFVLCSKARGYMEDYNHPRLIASRNSKTEIWPVVLEFIR</sequence>
<evidence type="ECO:0000313" key="4">
    <source>
        <dbReference type="EMBL" id="ACN17841.1"/>
    </source>
</evidence>
<proteinExistence type="predicted"/>
<protein>
    <submittedName>
        <fullName evidence="4">Esterase/lipase</fullName>
    </submittedName>
</protein>
<evidence type="ECO:0000256" key="2">
    <source>
        <dbReference type="ARBA" id="ARBA00023098"/>
    </source>
</evidence>
<reference evidence="4 5" key="1">
    <citation type="journal article" date="2009" name="Environ. Microbiol.">
        <title>Genome sequence of Desulfobacterium autotrophicum HRM2, a marine sulfate reducer oxidizing organic carbon completely to carbon dioxide.</title>
        <authorList>
            <person name="Strittmatter A.W."/>
            <person name="Liesegang H."/>
            <person name="Rabus R."/>
            <person name="Decker I."/>
            <person name="Amann J."/>
            <person name="Andres S."/>
            <person name="Henne A."/>
            <person name="Fricke W.F."/>
            <person name="Martinez-Arias R."/>
            <person name="Bartels D."/>
            <person name="Goesmann A."/>
            <person name="Krause L."/>
            <person name="Puehler A."/>
            <person name="Klenk H.P."/>
            <person name="Richter M."/>
            <person name="Schuler M."/>
            <person name="Gloeckner F.O."/>
            <person name="Meyerdierks A."/>
            <person name="Gottschalk G."/>
            <person name="Amann R."/>
        </authorList>
    </citation>
    <scope>NUCLEOTIDE SEQUENCE [LARGE SCALE GENOMIC DNA]</scope>
    <source>
        <strain evidence="5">ATCC 43914 / DSM 3382 / HRM2</strain>
    </source>
</reference>
<dbReference type="SUPFAM" id="SSF53474">
    <property type="entry name" value="alpha/beta-Hydrolases"/>
    <property type="match status" value="1"/>
</dbReference>
<dbReference type="STRING" id="177437.HRM2_47920"/>
<keyword evidence="5" id="KW-1185">Reference proteome</keyword>
<dbReference type="Gene3D" id="3.40.50.1820">
    <property type="entry name" value="alpha/beta hydrolase"/>
    <property type="match status" value="2"/>
</dbReference>
<keyword evidence="2" id="KW-0443">Lipid metabolism</keyword>